<evidence type="ECO:0000259" key="7">
    <source>
        <dbReference type="PROSITE" id="PS50110"/>
    </source>
</evidence>
<dbReference type="PRINTS" id="PR00344">
    <property type="entry name" value="BCTRLSENSOR"/>
</dbReference>
<gene>
    <name evidence="8" type="ORF">GF068_37965</name>
</gene>
<dbReference type="InterPro" id="IPR004358">
    <property type="entry name" value="Sig_transdc_His_kin-like_C"/>
</dbReference>
<dbReference type="SMART" id="SM00387">
    <property type="entry name" value="HATPase_c"/>
    <property type="match status" value="1"/>
</dbReference>
<accession>A0A6N7Q0P5</accession>
<dbReference type="InterPro" id="IPR003594">
    <property type="entry name" value="HATPase_dom"/>
</dbReference>
<dbReference type="SMART" id="SM00448">
    <property type="entry name" value="REC"/>
    <property type="match status" value="1"/>
</dbReference>
<feature type="domain" description="Histidine kinase" evidence="6">
    <location>
        <begin position="32"/>
        <end position="237"/>
    </location>
</feature>
<dbReference type="InterPro" id="IPR036890">
    <property type="entry name" value="HATPase_C_sf"/>
</dbReference>
<evidence type="ECO:0000256" key="4">
    <source>
        <dbReference type="PROSITE-ProRule" id="PRU00169"/>
    </source>
</evidence>
<dbReference type="EC" id="2.7.13.3" evidence="2"/>
<proteinExistence type="predicted"/>
<dbReference type="Gene3D" id="3.30.565.10">
    <property type="entry name" value="Histidine kinase-like ATPase, C-terminal domain"/>
    <property type="match status" value="1"/>
</dbReference>
<dbReference type="AlphaFoldDB" id="A0A6N7Q0P5"/>
<dbReference type="PROSITE" id="PS50109">
    <property type="entry name" value="HIS_KIN"/>
    <property type="match status" value="1"/>
</dbReference>
<protein>
    <recommendedName>
        <fullName evidence="2">histidine kinase</fullName>
        <ecNumber evidence="2">2.7.13.3</ecNumber>
    </recommendedName>
</protein>
<dbReference type="Gene3D" id="3.40.50.2300">
    <property type="match status" value="1"/>
</dbReference>
<dbReference type="PANTHER" id="PTHR43547">
    <property type="entry name" value="TWO-COMPONENT HISTIDINE KINASE"/>
    <property type="match status" value="1"/>
</dbReference>
<dbReference type="PROSITE" id="PS50110">
    <property type="entry name" value="RESPONSE_REGULATORY"/>
    <property type="match status" value="1"/>
</dbReference>
<evidence type="ECO:0000256" key="3">
    <source>
        <dbReference type="ARBA" id="ARBA00022553"/>
    </source>
</evidence>
<comment type="catalytic activity">
    <reaction evidence="1">
        <text>ATP + protein L-histidine = ADP + protein N-phospho-L-histidine.</text>
        <dbReference type="EC" id="2.7.13.3"/>
    </reaction>
</comment>
<dbReference type="SUPFAM" id="SSF52172">
    <property type="entry name" value="CheY-like"/>
    <property type="match status" value="1"/>
</dbReference>
<organism evidence="8 9">
    <name type="scientific">Polyangium spumosum</name>
    <dbReference type="NCBI Taxonomy" id="889282"/>
    <lineage>
        <taxon>Bacteria</taxon>
        <taxon>Pseudomonadati</taxon>
        <taxon>Myxococcota</taxon>
        <taxon>Polyangia</taxon>
        <taxon>Polyangiales</taxon>
        <taxon>Polyangiaceae</taxon>
        <taxon>Polyangium</taxon>
    </lineage>
</organism>
<dbReference type="Proteomes" id="UP000440224">
    <property type="component" value="Unassembled WGS sequence"/>
</dbReference>
<evidence type="ECO:0000259" key="6">
    <source>
        <dbReference type="PROSITE" id="PS50109"/>
    </source>
</evidence>
<dbReference type="InterPro" id="IPR011006">
    <property type="entry name" value="CheY-like_superfamily"/>
</dbReference>
<evidence type="ECO:0000313" key="8">
    <source>
        <dbReference type="EMBL" id="MRG97669.1"/>
    </source>
</evidence>
<dbReference type="SUPFAM" id="SSF55874">
    <property type="entry name" value="ATPase domain of HSP90 chaperone/DNA topoisomerase II/histidine kinase"/>
    <property type="match status" value="1"/>
</dbReference>
<dbReference type="InterPro" id="IPR001789">
    <property type="entry name" value="Sig_transdc_resp-reg_receiver"/>
</dbReference>
<feature type="domain" description="Response regulatory" evidence="7">
    <location>
        <begin position="258"/>
        <end position="368"/>
    </location>
</feature>
<dbReference type="Pfam" id="PF02518">
    <property type="entry name" value="HATPase_c"/>
    <property type="match status" value="1"/>
</dbReference>
<keyword evidence="9" id="KW-1185">Reference proteome</keyword>
<sequence>MADSDTGAMDRENLRNDAEPTIRRPSDRDLAGVLHEVSNALTVVLGWIDRARGEIDSMPTVEDALTVAASRARHARQIVRRAIGADVPDDAPASVASILAEAAKGCEPEAKRGGVELRTSLDPALEAAHLPGTSTILQILTNLLLNAVAVSPARGSVLLDASLDGPDDVVFGVTDEGPGVPVERRANLLDAGVTTRAGGAGIGLRYAAALARESGGMLSLVRAEPSARFELRWPRRPSSPPTPPRSSRKPAMVFAGKRFLVVEDDDAVFDLLEAALTSRGATVVHARTRAELAVALKSGGVDAALCDLSPFGADVLGALGEIRETNPGARIVLISGNVSDLPGLPASFRATAVRKPFEIGEIVAALTA</sequence>
<dbReference type="OrthoDB" id="5510877at2"/>
<dbReference type="GO" id="GO:0000155">
    <property type="term" value="F:phosphorelay sensor kinase activity"/>
    <property type="evidence" value="ECO:0007669"/>
    <property type="project" value="TreeGrafter"/>
</dbReference>
<feature type="region of interest" description="Disordered" evidence="5">
    <location>
        <begin position="1"/>
        <end position="23"/>
    </location>
</feature>
<evidence type="ECO:0000313" key="9">
    <source>
        <dbReference type="Proteomes" id="UP000440224"/>
    </source>
</evidence>
<evidence type="ECO:0000256" key="2">
    <source>
        <dbReference type="ARBA" id="ARBA00012438"/>
    </source>
</evidence>
<evidence type="ECO:0000256" key="5">
    <source>
        <dbReference type="SAM" id="MobiDB-lite"/>
    </source>
</evidence>
<reference evidence="8 9" key="1">
    <citation type="submission" date="2019-10" db="EMBL/GenBank/DDBJ databases">
        <title>A soil myxobacterium in the family Polyangiaceae.</title>
        <authorList>
            <person name="Li Y."/>
            <person name="Wang J."/>
        </authorList>
    </citation>
    <scope>NUCLEOTIDE SEQUENCE [LARGE SCALE GENOMIC DNA]</scope>
    <source>
        <strain evidence="8 9">DSM 14734</strain>
    </source>
</reference>
<dbReference type="InterPro" id="IPR005467">
    <property type="entry name" value="His_kinase_dom"/>
</dbReference>
<feature type="modified residue" description="4-aspartylphosphate" evidence="4">
    <location>
        <position position="307"/>
    </location>
</feature>
<dbReference type="PANTHER" id="PTHR43547:SF2">
    <property type="entry name" value="HYBRID SIGNAL TRANSDUCTION HISTIDINE KINASE C"/>
    <property type="match status" value="1"/>
</dbReference>
<dbReference type="RefSeq" id="WP_153824445.1">
    <property type="nucleotide sequence ID" value="NZ_WJIE01000019.1"/>
</dbReference>
<feature type="compositionally biased region" description="Basic and acidic residues" evidence="5">
    <location>
        <begin position="8"/>
        <end position="23"/>
    </location>
</feature>
<dbReference type="EMBL" id="WJIE01000019">
    <property type="protein sequence ID" value="MRG97669.1"/>
    <property type="molecule type" value="Genomic_DNA"/>
</dbReference>
<name>A0A6N7Q0P5_9BACT</name>
<comment type="caution">
    <text evidence="8">The sequence shown here is derived from an EMBL/GenBank/DDBJ whole genome shotgun (WGS) entry which is preliminary data.</text>
</comment>
<evidence type="ECO:0000256" key="1">
    <source>
        <dbReference type="ARBA" id="ARBA00000085"/>
    </source>
</evidence>
<keyword evidence="3 4" id="KW-0597">Phosphoprotein</keyword>